<dbReference type="EMBL" id="CP002100">
    <property type="protein sequence ID" value="ADN50503.1"/>
    <property type="molecule type" value="Genomic_DNA"/>
</dbReference>
<name>E1QQK8_VULDI</name>
<evidence type="ECO:0000313" key="3">
    <source>
        <dbReference type="Proteomes" id="UP000006681"/>
    </source>
</evidence>
<dbReference type="PANTHER" id="PTHR37560:SF2">
    <property type="entry name" value="DUF711 DOMAIN-CONTAINING PROTEIN"/>
    <property type="match status" value="1"/>
</dbReference>
<dbReference type="SUPFAM" id="SSF51998">
    <property type="entry name" value="PFL-like glycyl radical enzymes"/>
    <property type="match status" value="1"/>
</dbReference>
<sequence>MIIRAVTLFYPVENGRVNADELRQELVKLRNVIDGVGKRRGIEIRTWRVTLPFTDPSWDFEELSTMINKVGAELGYIHASLNIAMGSRFELDRLVNAFIRSGSYLSIWVGNFKELDEYNTELFTNVLKRLTELNQWVLSRRIAALIGDAILTPYYPDSINLNNYHGVALSILYPSELGNERDLRNDLTRVFRIAEDVGKEIANELGVDYLGIDSSLSPWGEESVVDAIERIYGVRFGEPGTLGAIYKLNKAIWEVSGQFRVTGFNEVMLPLAEDERLKVRVREGLITFSKLVKYVMACVAGVDMVPIPSNQIPLIKELINDLHTIVSIKRRSIGLRLIPYPGSEAEVDLGDFGKTPVLDMVR</sequence>
<dbReference type="Gene3D" id="3.20.70.20">
    <property type="match status" value="1"/>
</dbReference>
<dbReference type="GeneID" id="9752046"/>
<keyword evidence="3" id="KW-1185">Reference proteome</keyword>
<dbReference type="eggNOG" id="arCOG04321">
    <property type="taxonomic scope" value="Archaea"/>
</dbReference>
<dbReference type="Pfam" id="PF05167">
    <property type="entry name" value="DUF711"/>
    <property type="match status" value="1"/>
</dbReference>
<dbReference type="OrthoDB" id="36493at2157"/>
<evidence type="ECO:0000256" key="1">
    <source>
        <dbReference type="SAM" id="Coils"/>
    </source>
</evidence>
<proteinExistence type="predicted"/>
<keyword evidence="1" id="KW-0175">Coiled coil</keyword>
<dbReference type="HOGENOM" id="CLU_064235_0_0_2"/>
<dbReference type="KEGG" id="vdi:Vdis_1115"/>
<organism evidence="2 3">
    <name type="scientific">Vulcanisaeta distributa (strain DSM 14429 / JCM 11212 / NBRC 100878 / IC-017)</name>
    <dbReference type="NCBI Taxonomy" id="572478"/>
    <lineage>
        <taxon>Archaea</taxon>
        <taxon>Thermoproteota</taxon>
        <taxon>Thermoprotei</taxon>
        <taxon>Thermoproteales</taxon>
        <taxon>Thermoproteaceae</taxon>
        <taxon>Vulcanisaeta</taxon>
    </lineage>
</organism>
<dbReference type="AlphaFoldDB" id="E1QQK8"/>
<accession>E1QQK8</accession>
<protein>
    <recommendedName>
        <fullName evidence="4">DUF711 domain-containing protein</fullName>
    </recommendedName>
</protein>
<reference evidence="2 3" key="1">
    <citation type="journal article" date="2010" name="Stand. Genomic Sci.">
        <title>Complete genome sequence of Vulcanisaeta distributa type strain (IC-017).</title>
        <authorList>
            <person name="Mavromatis K."/>
            <person name="Sikorski J."/>
            <person name="Pabst E."/>
            <person name="Teshima H."/>
            <person name="Lapidus A."/>
            <person name="Lucas S."/>
            <person name="Nolan M."/>
            <person name="Glavina Del Rio T."/>
            <person name="Cheng J.F."/>
            <person name="Bruce D."/>
            <person name="Goodwin L."/>
            <person name="Pitluck S."/>
            <person name="Liolios K."/>
            <person name="Ivanova N."/>
            <person name="Mikhailova N."/>
            <person name="Pati A."/>
            <person name="Chen A."/>
            <person name="Palaniappan K."/>
            <person name="Land M."/>
            <person name="Hauser L."/>
            <person name="Chang Y.J."/>
            <person name="Jeffries C.D."/>
            <person name="Rohde M."/>
            <person name="Spring S."/>
            <person name="Goker M."/>
            <person name="Wirth R."/>
            <person name="Woyke T."/>
            <person name="Bristow J."/>
            <person name="Eisen J.A."/>
            <person name="Markowitz V."/>
            <person name="Hugenholtz P."/>
            <person name="Klenk H.P."/>
            <person name="Kyrpides N.C."/>
        </authorList>
    </citation>
    <scope>NUCLEOTIDE SEQUENCE [LARGE SCALE GENOMIC DNA]</scope>
    <source>
        <strain evidence="3">DSM 14429 / JCM 11212 / NBRC 100878 / IC-017</strain>
    </source>
</reference>
<dbReference type="STRING" id="572478.Vdis_1115"/>
<dbReference type="InterPro" id="IPR007841">
    <property type="entry name" value="UPF0210"/>
</dbReference>
<evidence type="ECO:0008006" key="4">
    <source>
        <dbReference type="Google" id="ProtNLM"/>
    </source>
</evidence>
<dbReference type="Proteomes" id="UP000006681">
    <property type="component" value="Chromosome"/>
</dbReference>
<reference evidence="3" key="2">
    <citation type="journal article" date="2010" name="Stand. Genomic Sci.">
        <title>Complete genome sequence of Vulcanisaeta distributa type strain (IC-017T).</title>
        <authorList>
            <person name="Mavromatis K."/>
            <person name="Sikorski J."/>
            <person name="Pabst E."/>
            <person name="Teshima H."/>
            <person name="Lapidus A."/>
            <person name="Lucas S."/>
            <person name="Nolan M."/>
            <person name="Glavina Del Rio T."/>
            <person name="Cheng J."/>
            <person name="Bruce D."/>
            <person name="Goodwin L."/>
            <person name="Pitluck S."/>
            <person name="Liolios K."/>
            <person name="Ivanova N."/>
            <person name="Mikhailova N."/>
            <person name="Pati A."/>
            <person name="Chen A."/>
            <person name="Palaniappan K."/>
            <person name="Land M."/>
            <person name="Hauser L."/>
            <person name="Chang Y."/>
            <person name="Jeffries C."/>
            <person name="Rohde M."/>
            <person name="Spring S."/>
            <person name="Goker M."/>
            <person name="Wirth R."/>
            <person name="Woyke T."/>
            <person name="Bristow J."/>
            <person name="Eisen J."/>
            <person name="Markowitz V."/>
            <person name="Hugenholtz P."/>
            <person name="Klenk H."/>
            <person name="Kyrpides N."/>
        </authorList>
    </citation>
    <scope>NUCLEOTIDE SEQUENCE [LARGE SCALE GENOMIC DNA]</scope>
    <source>
        <strain evidence="3">DSM 14429 / JCM 11212 / NBRC 100878 / IC-017</strain>
    </source>
</reference>
<evidence type="ECO:0000313" key="2">
    <source>
        <dbReference type="EMBL" id="ADN50503.1"/>
    </source>
</evidence>
<gene>
    <name evidence="2" type="ordered locus">Vdis_1115</name>
</gene>
<dbReference type="PANTHER" id="PTHR37560">
    <property type="entry name" value="UPF0210 PROTEIN SPR0218"/>
    <property type="match status" value="1"/>
</dbReference>
<dbReference type="RefSeq" id="WP_013336228.1">
    <property type="nucleotide sequence ID" value="NC_014537.1"/>
</dbReference>
<feature type="coiled-coil region" evidence="1">
    <location>
        <begin position="12"/>
        <end position="39"/>
    </location>
</feature>